<gene>
    <name evidence="1" type="ORF">H9L22_03680</name>
</gene>
<dbReference type="KEGG" id="tdf:H9L22_03680"/>
<reference evidence="1 2" key="1">
    <citation type="submission" date="2020-08" db="EMBL/GenBank/DDBJ databases">
        <title>Genome sequence of Tessaracoccus defluvii JCM 17540T.</title>
        <authorList>
            <person name="Hyun D.-W."/>
            <person name="Bae J.-W."/>
        </authorList>
    </citation>
    <scope>NUCLEOTIDE SEQUENCE [LARGE SCALE GENOMIC DNA]</scope>
    <source>
        <strain evidence="1 2">JCM 17540</strain>
    </source>
</reference>
<dbReference type="RefSeq" id="WP_187721639.1">
    <property type="nucleotide sequence ID" value="NZ_CP060789.1"/>
</dbReference>
<dbReference type="EMBL" id="CP060789">
    <property type="protein sequence ID" value="QNP56534.1"/>
    <property type="molecule type" value="Genomic_DNA"/>
</dbReference>
<organism evidence="1 2">
    <name type="scientific">Tessaracoccus defluvii</name>
    <dbReference type="NCBI Taxonomy" id="1285901"/>
    <lineage>
        <taxon>Bacteria</taxon>
        <taxon>Bacillati</taxon>
        <taxon>Actinomycetota</taxon>
        <taxon>Actinomycetes</taxon>
        <taxon>Propionibacteriales</taxon>
        <taxon>Propionibacteriaceae</taxon>
        <taxon>Tessaracoccus</taxon>
    </lineage>
</organism>
<evidence type="ECO:0000313" key="2">
    <source>
        <dbReference type="Proteomes" id="UP000516117"/>
    </source>
</evidence>
<evidence type="ECO:0000313" key="1">
    <source>
        <dbReference type="EMBL" id="QNP56534.1"/>
    </source>
</evidence>
<sequence>MTVFAGPSLVPLRLAGLAYVLEQSVSITAHRFGHPSPLVSQLRLGGLP</sequence>
<accession>A0A7H0H7L8</accession>
<dbReference type="Proteomes" id="UP000516117">
    <property type="component" value="Chromosome"/>
</dbReference>
<protein>
    <submittedName>
        <fullName evidence="1">Uncharacterized protein</fullName>
    </submittedName>
</protein>
<keyword evidence="2" id="KW-1185">Reference proteome</keyword>
<dbReference type="AlphaFoldDB" id="A0A7H0H7L8"/>
<name>A0A7H0H7L8_9ACTN</name>
<proteinExistence type="predicted"/>